<protein>
    <submittedName>
        <fullName evidence="1">Uncharacterized protein</fullName>
    </submittedName>
</protein>
<dbReference type="STRING" id="44941.A0A397UTQ7"/>
<gene>
    <name evidence="1" type="ORF">C2G38_2197384</name>
</gene>
<accession>A0A397UTQ7</accession>
<comment type="caution">
    <text evidence="1">The sequence shown here is derived from an EMBL/GenBank/DDBJ whole genome shotgun (WGS) entry which is preliminary data.</text>
</comment>
<dbReference type="Proteomes" id="UP000266673">
    <property type="component" value="Unassembled WGS sequence"/>
</dbReference>
<dbReference type="OrthoDB" id="2388514at2759"/>
<evidence type="ECO:0000313" key="2">
    <source>
        <dbReference type="Proteomes" id="UP000266673"/>
    </source>
</evidence>
<dbReference type="AlphaFoldDB" id="A0A397UTQ7"/>
<keyword evidence="2" id="KW-1185">Reference proteome</keyword>
<name>A0A397UTQ7_9GLOM</name>
<dbReference type="EMBL" id="QKWP01000908">
    <property type="protein sequence ID" value="RIB13604.1"/>
    <property type="molecule type" value="Genomic_DNA"/>
</dbReference>
<reference evidence="1 2" key="1">
    <citation type="submission" date="2018-06" db="EMBL/GenBank/DDBJ databases">
        <title>Comparative genomics reveals the genomic features of Rhizophagus irregularis, R. cerebriforme, R. diaphanum and Gigaspora rosea, and their symbiotic lifestyle signature.</title>
        <authorList>
            <person name="Morin E."/>
            <person name="San Clemente H."/>
            <person name="Chen E.C.H."/>
            <person name="De La Providencia I."/>
            <person name="Hainaut M."/>
            <person name="Kuo A."/>
            <person name="Kohler A."/>
            <person name="Murat C."/>
            <person name="Tang N."/>
            <person name="Roy S."/>
            <person name="Loubradou J."/>
            <person name="Henrissat B."/>
            <person name="Grigoriev I.V."/>
            <person name="Corradi N."/>
            <person name="Roux C."/>
            <person name="Martin F.M."/>
        </authorList>
    </citation>
    <scope>NUCLEOTIDE SEQUENCE [LARGE SCALE GENOMIC DNA]</scope>
    <source>
        <strain evidence="1 2">DAOM 194757</strain>
    </source>
</reference>
<evidence type="ECO:0000313" key="1">
    <source>
        <dbReference type="EMBL" id="RIB13604.1"/>
    </source>
</evidence>
<sequence>MKSIQEKAEEFSNFPADYTIKYKTSKRSYKYYIVEQGVYPSESELVYTLKPNQYPIPDKYIVETTYGKNEQTVICYINYIAKRPHYKIIFGLEEEDFVCSNLSPTAAANYYLKISKSTMNGVHLFGLQLKQLRHIREKHREKKCKPFADLSNRMQVIQNKNMGINLFADFKNQIKHNYHSQDNVKLHELTFSVNGSIFHIKYNQFSKELEKTQQIAIIKGMDKHYITRAAY</sequence>
<proteinExistence type="predicted"/>
<organism evidence="1 2">
    <name type="scientific">Gigaspora rosea</name>
    <dbReference type="NCBI Taxonomy" id="44941"/>
    <lineage>
        <taxon>Eukaryota</taxon>
        <taxon>Fungi</taxon>
        <taxon>Fungi incertae sedis</taxon>
        <taxon>Mucoromycota</taxon>
        <taxon>Glomeromycotina</taxon>
        <taxon>Glomeromycetes</taxon>
        <taxon>Diversisporales</taxon>
        <taxon>Gigasporaceae</taxon>
        <taxon>Gigaspora</taxon>
    </lineage>
</organism>